<dbReference type="RefSeq" id="WP_130019860.1">
    <property type="nucleotide sequence ID" value="NZ_SEWF01000005.1"/>
</dbReference>
<evidence type="ECO:0000256" key="1">
    <source>
        <dbReference type="SAM" id="Phobius"/>
    </source>
</evidence>
<dbReference type="AlphaFoldDB" id="A0A4Q5M405"/>
<proteinExistence type="predicted"/>
<gene>
    <name evidence="2" type="ORF">EWM59_05090</name>
</gene>
<feature type="transmembrane region" description="Helical" evidence="1">
    <location>
        <begin position="91"/>
        <end position="110"/>
    </location>
</feature>
<evidence type="ECO:0000313" key="3">
    <source>
        <dbReference type="Proteomes" id="UP000293162"/>
    </source>
</evidence>
<name>A0A4Q5M405_9BACT</name>
<keyword evidence="1" id="KW-0472">Membrane</keyword>
<feature type="transmembrane region" description="Helical" evidence="1">
    <location>
        <begin position="61"/>
        <end position="79"/>
    </location>
</feature>
<evidence type="ECO:0000313" key="2">
    <source>
        <dbReference type="EMBL" id="RYU96905.1"/>
    </source>
</evidence>
<dbReference type="Proteomes" id="UP000293162">
    <property type="component" value="Unassembled WGS sequence"/>
</dbReference>
<keyword evidence="3" id="KW-1185">Reference proteome</keyword>
<reference evidence="2 3" key="1">
    <citation type="submission" date="2019-02" db="EMBL/GenBank/DDBJ databases">
        <title>Bacterial novel species Emticicia sp. 17J42-9 isolated from soil.</title>
        <authorList>
            <person name="Jung H.-Y."/>
        </authorList>
    </citation>
    <scope>NUCLEOTIDE SEQUENCE [LARGE SCALE GENOMIC DNA]</scope>
    <source>
        <strain evidence="2 3">17J42-9</strain>
    </source>
</reference>
<feature type="transmembrane region" description="Helical" evidence="1">
    <location>
        <begin position="167"/>
        <end position="186"/>
    </location>
</feature>
<feature type="transmembrane region" description="Helical" evidence="1">
    <location>
        <begin position="32"/>
        <end position="49"/>
    </location>
</feature>
<feature type="transmembrane region" description="Helical" evidence="1">
    <location>
        <begin position="141"/>
        <end position="161"/>
    </location>
</feature>
<keyword evidence="1" id="KW-0812">Transmembrane</keyword>
<keyword evidence="1" id="KW-1133">Transmembrane helix</keyword>
<dbReference type="OrthoDB" id="670335at2"/>
<protein>
    <submittedName>
        <fullName evidence="2">Uncharacterized protein</fullName>
    </submittedName>
</protein>
<accession>A0A4Q5M405</accession>
<sequence>MEEKPITQNESLLIIESMIETTKKRITKLDSYYSLMWGYLVLIASFLNYYLLSAGYGQQSYLAWCLMILGAIASIALGFKQKNEQKITTYFDKVLIFLWSGFVICILILVLNMQFINFKIIPLILLLYGIALFVNGGMLKFTPQIVGAVVAWIGCLIAFRLEMMEQLLVTAAVVVIAYIIPGHILYNKAQKDV</sequence>
<feature type="transmembrane region" description="Helical" evidence="1">
    <location>
        <begin position="116"/>
        <end position="134"/>
    </location>
</feature>
<organism evidence="2 3">
    <name type="scientific">Emticicia agri</name>
    <dbReference type="NCBI Taxonomy" id="2492393"/>
    <lineage>
        <taxon>Bacteria</taxon>
        <taxon>Pseudomonadati</taxon>
        <taxon>Bacteroidota</taxon>
        <taxon>Cytophagia</taxon>
        <taxon>Cytophagales</taxon>
        <taxon>Leadbetterellaceae</taxon>
        <taxon>Emticicia</taxon>
    </lineage>
</organism>
<dbReference type="EMBL" id="SEWF01000005">
    <property type="protein sequence ID" value="RYU96905.1"/>
    <property type="molecule type" value="Genomic_DNA"/>
</dbReference>
<comment type="caution">
    <text evidence="2">The sequence shown here is derived from an EMBL/GenBank/DDBJ whole genome shotgun (WGS) entry which is preliminary data.</text>
</comment>